<proteinExistence type="predicted"/>
<keyword evidence="2" id="KW-1185">Reference proteome</keyword>
<dbReference type="AlphaFoldDB" id="A0AAD2DC31"/>
<evidence type="ECO:0000313" key="2">
    <source>
        <dbReference type="Proteomes" id="UP001295684"/>
    </source>
</evidence>
<accession>A0AAD2DC31</accession>
<sequence>MVLSKVRVRISEEKQKALDAKKRQPGFVFEGDDHVVAREQRVEILGAKTVCIREKSKRKKKERVFSLDRKDKNENFMFEPNENLIFEVKDMQRLRYLSDKVQQRTKVALGSYICSKLITNFNDFKKKKIHEYNLKFSERKDQHVQACPELKQLRDQNKLLKIELYRRKTVNRKRLRSAYK</sequence>
<gene>
    <name evidence="1" type="ORF">ECRASSUSDP1_LOCUS28904</name>
</gene>
<name>A0AAD2DC31_EUPCR</name>
<reference evidence="1" key="1">
    <citation type="submission" date="2023-07" db="EMBL/GenBank/DDBJ databases">
        <authorList>
            <consortium name="AG Swart"/>
            <person name="Singh M."/>
            <person name="Singh A."/>
            <person name="Seah K."/>
            <person name="Emmerich C."/>
        </authorList>
    </citation>
    <scope>NUCLEOTIDE SEQUENCE</scope>
    <source>
        <strain evidence="1">DP1</strain>
    </source>
</reference>
<comment type="caution">
    <text evidence="1">The sequence shown here is derived from an EMBL/GenBank/DDBJ whole genome shotgun (WGS) entry which is preliminary data.</text>
</comment>
<evidence type="ECO:0000313" key="1">
    <source>
        <dbReference type="EMBL" id="CAI2387275.1"/>
    </source>
</evidence>
<protein>
    <submittedName>
        <fullName evidence="1">Uncharacterized protein</fullName>
    </submittedName>
</protein>
<organism evidence="1 2">
    <name type="scientific">Euplotes crassus</name>
    <dbReference type="NCBI Taxonomy" id="5936"/>
    <lineage>
        <taxon>Eukaryota</taxon>
        <taxon>Sar</taxon>
        <taxon>Alveolata</taxon>
        <taxon>Ciliophora</taxon>
        <taxon>Intramacronucleata</taxon>
        <taxon>Spirotrichea</taxon>
        <taxon>Hypotrichia</taxon>
        <taxon>Euplotida</taxon>
        <taxon>Euplotidae</taxon>
        <taxon>Moneuplotes</taxon>
    </lineage>
</organism>
<dbReference type="Proteomes" id="UP001295684">
    <property type="component" value="Unassembled WGS sequence"/>
</dbReference>
<dbReference type="EMBL" id="CAMPGE010029789">
    <property type="protein sequence ID" value="CAI2387275.1"/>
    <property type="molecule type" value="Genomic_DNA"/>
</dbReference>